<evidence type="ECO:0000256" key="1">
    <source>
        <dbReference type="SAM" id="Coils"/>
    </source>
</evidence>
<dbReference type="RefSeq" id="WP_015902778.1">
    <property type="nucleotide sequence ID" value="NC_012115.1"/>
</dbReference>
<dbReference type="KEGG" id="nam:NAMH_1503"/>
<keyword evidence="2" id="KW-0808">Transferase</keyword>
<dbReference type="GO" id="GO:0016301">
    <property type="term" value="F:kinase activity"/>
    <property type="evidence" value="ECO:0007669"/>
    <property type="project" value="UniProtKB-KW"/>
</dbReference>
<feature type="coiled-coil region" evidence="1">
    <location>
        <begin position="47"/>
        <end position="74"/>
    </location>
</feature>
<keyword evidence="2" id="KW-0418">Kinase</keyword>
<gene>
    <name evidence="2" type="ordered locus">NAMH_1503</name>
</gene>
<protein>
    <submittedName>
        <fullName evidence="2">Serine/threonine kinase</fullName>
    </submittedName>
</protein>
<dbReference type="AlphaFoldDB" id="B9L6A5"/>
<reference evidence="2 3" key="1">
    <citation type="journal article" date="2009" name="PLoS Genet.">
        <title>Adaptations to submarine hydrothermal environments exemplified by the genome of Nautilia profundicola.</title>
        <authorList>
            <person name="Campbell B.J."/>
            <person name="Smith J.L."/>
            <person name="Hanson T.E."/>
            <person name="Klotz M.G."/>
            <person name="Stein L.Y."/>
            <person name="Lee C.K."/>
            <person name="Wu D."/>
            <person name="Robinson J.M."/>
            <person name="Khouri H.M."/>
            <person name="Eisen J.A."/>
            <person name="Cary S.C."/>
        </authorList>
    </citation>
    <scope>NUCLEOTIDE SEQUENCE [LARGE SCALE GENOMIC DNA]</scope>
    <source>
        <strain evidence="3">ATCC BAA-1463 / DSM 18972 / AmH</strain>
    </source>
</reference>
<sequence>MKKITLKDSYLFHIKVLEAKLQININDLETAIRIKSDLKEDEDGHLLKLIKQKEKMAKKDIKRIEKELKQIYKKIDERF</sequence>
<name>B9L6A5_NAUPA</name>
<organism evidence="2 3">
    <name type="scientific">Nautilia profundicola (strain ATCC BAA-1463 / DSM 18972 / AmH)</name>
    <dbReference type="NCBI Taxonomy" id="598659"/>
    <lineage>
        <taxon>Bacteria</taxon>
        <taxon>Pseudomonadati</taxon>
        <taxon>Campylobacterota</taxon>
        <taxon>Epsilonproteobacteria</taxon>
        <taxon>Nautiliales</taxon>
        <taxon>Nautiliaceae</taxon>
        <taxon>Nautilia</taxon>
    </lineage>
</organism>
<evidence type="ECO:0000313" key="2">
    <source>
        <dbReference type="EMBL" id="ACM93726.1"/>
    </source>
</evidence>
<dbReference type="Proteomes" id="UP000000448">
    <property type="component" value="Chromosome"/>
</dbReference>
<dbReference type="STRING" id="598659.NAMH_1503"/>
<proteinExistence type="predicted"/>
<keyword evidence="3" id="KW-1185">Reference proteome</keyword>
<evidence type="ECO:0000313" key="3">
    <source>
        <dbReference type="Proteomes" id="UP000000448"/>
    </source>
</evidence>
<dbReference type="EMBL" id="CP001279">
    <property type="protein sequence ID" value="ACM93726.1"/>
    <property type="molecule type" value="Genomic_DNA"/>
</dbReference>
<keyword evidence="1" id="KW-0175">Coiled coil</keyword>
<dbReference type="HOGENOM" id="CLU_2602356_0_0_7"/>
<accession>B9L6A5</accession>